<accession>A0A5E4YQM0</accession>
<proteinExistence type="inferred from homology"/>
<comment type="function">
    <text evidence="1 6">Required for the transposition of the insertion element.</text>
</comment>
<keyword evidence="4 6" id="KW-0238">DNA-binding</keyword>
<dbReference type="Pfam" id="PF00872">
    <property type="entry name" value="Transposase_mut"/>
    <property type="match status" value="1"/>
</dbReference>
<dbReference type="AlphaFoldDB" id="A0A5E4YQM0"/>
<keyword evidence="3 6" id="KW-0815">Transposition</keyword>
<keyword evidence="5 6" id="KW-0233">DNA recombination</keyword>
<reference evidence="7 8" key="1">
    <citation type="submission" date="2019-08" db="EMBL/GenBank/DDBJ databases">
        <authorList>
            <person name="Peeters C."/>
        </authorList>
    </citation>
    <scope>NUCLEOTIDE SEQUENCE [LARGE SCALE GENOMIC DNA]</scope>
    <source>
        <strain evidence="7 8">LMG 31110</strain>
    </source>
</reference>
<protein>
    <recommendedName>
        <fullName evidence="6">Mutator family transposase</fullName>
    </recommendedName>
</protein>
<gene>
    <name evidence="7" type="ORF">PCO31110_04751</name>
</gene>
<keyword evidence="6" id="KW-0814">Transposable element</keyword>
<evidence type="ECO:0000256" key="3">
    <source>
        <dbReference type="ARBA" id="ARBA00022578"/>
    </source>
</evidence>
<dbReference type="GO" id="GO:0003677">
    <property type="term" value="F:DNA binding"/>
    <property type="evidence" value="ECO:0007669"/>
    <property type="project" value="UniProtKB-UniRule"/>
</dbReference>
<evidence type="ECO:0000313" key="7">
    <source>
        <dbReference type="EMBL" id="VVE51081.1"/>
    </source>
</evidence>
<comment type="similarity">
    <text evidence="2 6">Belongs to the transposase mutator family.</text>
</comment>
<dbReference type="PANTHER" id="PTHR33217:SF8">
    <property type="entry name" value="MUTATOR FAMILY TRANSPOSASE"/>
    <property type="match status" value="1"/>
</dbReference>
<evidence type="ECO:0000313" key="8">
    <source>
        <dbReference type="Proteomes" id="UP000337189"/>
    </source>
</evidence>
<evidence type="ECO:0000256" key="4">
    <source>
        <dbReference type="ARBA" id="ARBA00023125"/>
    </source>
</evidence>
<dbReference type="EMBL" id="CABPSJ010000008">
    <property type="protein sequence ID" value="VVE51081.1"/>
    <property type="molecule type" value="Genomic_DNA"/>
</dbReference>
<dbReference type="GO" id="GO:0004803">
    <property type="term" value="F:transposase activity"/>
    <property type="evidence" value="ECO:0007669"/>
    <property type="project" value="UniProtKB-UniRule"/>
</dbReference>
<evidence type="ECO:0000256" key="6">
    <source>
        <dbReference type="RuleBase" id="RU365089"/>
    </source>
</evidence>
<evidence type="ECO:0000256" key="2">
    <source>
        <dbReference type="ARBA" id="ARBA00010961"/>
    </source>
</evidence>
<evidence type="ECO:0000256" key="5">
    <source>
        <dbReference type="ARBA" id="ARBA00023172"/>
    </source>
</evidence>
<dbReference type="PANTHER" id="PTHR33217">
    <property type="entry name" value="TRANSPOSASE FOR INSERTION SEQUENCE ELEMENT IS1081"/>
    <property type="match status" value="1"/>
</dbReference>
<dbReference type="Proteomes" id="UP000337189">
    <property type="component" value="Unassembled WGS sequence"/>
</dbReference>
<sequence length="56" mass="6236">MYPVVFFDALRVKIREDAVVRNKAVYLAQGILPDGTRDILGLRIENAEGAKFLMAA</sequence>
<evidence type="ECO:0000256" key="1">
    <source>
        <dbReference type="ARBA" id="ARBA00002190"/>
    </source>
</evidence>
<name>A0A5E4YQM0_9BURK</name>
<organism evidence="7 8">
    <name type="scientific">Pandoraea communis</name>
    <dbReference type="NCBI Taxonomy" id="2508297"/>
    <lineage>
        <taxon>Bacteria</taxon>
        <taxon>Pseudomonadati</taxon>
        <taxon>Pseudomonadota</taxon>
        <taxon>Betaproteobacteria</taxon>
        <taxon>Burkholderiales</taxon>
        <taxon>Burkholderiaceae</taxon>
        <taxon>Pandoraea</taxon>
    </lineage>
</organism>
<dbReference type="GO" id="GO:0006313">
    <property type="term" value="P:DNA transposition"/>
    <property type="evidence" value="ECO:0007669"/>
    <property type="project" value="UniProtKB-UniRule"/>
</dbReference>
<dbReference type="InterPro" id="IPR001207">
    <property type="entry name" value="Transposase_mutator"/>
</dbReference>